<dbReference type="InterPro" id="IPR017972">
    <property type="entry name" value="Cyt_P450_CS"/>
</dbReference>
<dbReference type="Gene3D" id="1.10.630.10">
    <property type="entry name" value="Cytochrome P450"/>
    <property type="match status" value="1"/>
</dbReference>
<dbReference type="InterPro" id="IPR002397">
    <property type="entry name" value="Cyt_P450_B"/>
</dbReference>
<dbReference type="KEGG" id="sspo:DDQ41_25590"/>
<dbReference type="EMBL" id="CP029254">
    <property type="protein sequence ID" value="AWK11727.1"/>
    <property type="molecule type" value="Genomic_DNA"/>
</dbReference>
<keyword evidence="10" id="KW-1185">Reference proteome</keyword>
<dbReference type="Pfam" id="PF00067">
    <property type="entry name" value="p450"/>
    <property type="match status" value="1"/>
</dbReference>
<dbReference type="CDD" id="cd11033">
    <property type="entry name" value="CYP142-like"/>
    <property type="match status" value="1"/>
</dbReference>
<dbReference type="RefSeq" id="WP_109296564.1">
    <property type="nucleotide sequence ID" value="NZ_BGZL01000001.1"/>
</dbReference>
<keyword evidence="4 7" id="KW-0560">Oxidoreductase</keyword>
<sequence>MTTRPELDLTDGGTFVRHDAREFWREVRASRPVYRHDGDPGFWVVARHADVLSCYADVRSLSSARGTVLDVLLGGGDSAGGKMLAVTDRPRHRELRNLMLRAFSPRVLRAVEQSLRVRASRLIGNVTRQGEFDFAAEVAEHIPMNTICDLLSVPEADREKLLRWNKSALSSDDAEARPLDALEARNEIVGYFMDLARHRREDPGGDVVSMIATARAGDRPLTLEEVALNCYSLVLGGDESSRVSAVCAVKTLAEHPAEWRALRDGSAGIDTAVEEVLRWATPAMHFARTATRDLEIRGSRVRAGDIVTLWNTSANDDEEVFAEPRRFDPARSPNRHVSFGHGPHFCVGAFLGRAELRALLAALTETVREIEVCGTPAPIYSNFLNGYGSLPVAFR</sequence>
<dbReference type="FunFam" id="1.10.630.10:FF:000018">
    <property type="entry name" value="Cytochrome P450 monooxygenase"/>
    <property type="match status" value="1"/>
</dbReference>
<dbReference type="GO" id="GO:0020037">
    <property type="term" value="F:heme binding"/>
    <property type="evidence" value="ECO:0007669"/>
    <property type="project" value="InterPro"/>
</dbReference>
<reference evidence="9 11" key="2">
    <citation type="submission" date="2018-07" db="EMBL/GenBank/DDBJ databases">
        <title>Whole Genome Shotgun Sequence of Streptomyces spongiicola strain 531S.</title>
        <authorList>
            <person name="Dohra H."/>
            <person name="Kodani S."/>
        </authorList>
    </citation>
    <scope>NUCLEOTIDE SEQUENCE [LARGE SCALE GENOMIC DNA]</scope>
    <source>
        <strain evidence="9 11">531S</strain>
    </source>
</reference>
<dbReference type="GO" id="GO:0005506">
    <property type="term" value="F:iron ion binding"/>
    <property type="evidence" value="ECO:0007669"/>
    <property type="project" value="InterPro"/>
</dbReference>
<dbReference type="GO" id="GO:0036199">
    <property type="term" value="F:cholest-4-en-3-one 26-monooxygenase activity"/>
    <property type="evidence" value="ECO:0007669"/>
    <property type="project" value="TreeGrafter"/>
</dbReference>
<dbReference type="InterPro" id="IPR001128">
    <property type="entry name" value="Cyt_P450"/>
</dbReference>
<evidence type="ECO:0000256" key="2">
    <source>
        <dbReference type="ARBA" id="ARBA00022617"/>
    </source>
</evidence>
<dbReference type="PROSITE" id="PS00086">
    <property type="entry name" value="CYTOCHROME_P450"/>
    <property type="match status" value="1"/>
</dbReference>
<comment type="similarity">
    <text evidence="1 7">Belongs to the cytochrome P450 family.</text>
</comment>
<dbReference type="EMBL" id="BGZL01000001">
    <property type="protein sequence ID" value="GBP98751.1"/>
    <property type="molecule type" value="Genomic_DNA"/>
</dbReference>
<evidence type="ECO:0000256" key="7">
    <source>
        <dbReference type="RuleBase" id="RU000461"/>
    </source>
</evidence>
<keyword evidence="2 7" id="KW-0349">Heme</keyword>
<evidence type="ECO:0000313" key="11">
    <source>
        <dbReference type="Proteomes" id="UP000265354"/>
    </source>
</evidence>
<evidence type="ECO:0000313" key="10">
    <source>
        <dbReference type="Proteomes" id="UP000245051"/>
    </source>
</evidence>
<keyword evidence="6 7" id="KW-0503">Monooxygenase</keyword>
<dbReference type="PRINTS" id="PR00359">
    <property type="entry name" value="BP450"/>
</dbReference>
<dbReference type="InterPro" id="IPR036396">
    <property type="entry name" value="Cyt_P450_sf"/>
</dbReference>
<organism evidence="9 11">
    <name type="scientific">Streptomyces spongiicola</name>
    <dbReference type="NCBI Taxonomy" id="1690221"/>
    <lineage>
        <taxon>Bacteria</taxon>
        <taxon>Bacillati</taxon>
        <taxon>Actinomycetota</taxon>
        <taxon>Actinomycetes</taxon>
        <taxon>Kitasatosporales</taxon>
        <taxon>Streptomycetaceae</taxon>
        <taxon>Streptomyces</taxon>
    </lineage>
</organism>
<accession>A0A2S1Z5U8</accession>
<reference evidence="8 10" key="1">
    <citation type="submission" date="2018-05" db="EMBL/GenBank/DDBJ databases">
        <title>Complete genome sequence of the Type Strain of Streptomyces spongiicola HNM0071, the producer of staurosporine.</title>
        <authorList>
            <person name="Zhou S."/>
            <person name="Huang X."/>
        </authorList>
    </citation>
    <scope>NUCLEOTIDE SEQUENCE [LARGE SCALE GENOMIC DNA]</scope>
    <source>
        <strain evidence="8 10">HNM0071</strain>
    </source>
</reference>
<dbReference type="Proteomes" id="UP000265354">
    <property type="component" value="Unassembled WGS sequence"/>
</dbReference>
<evidence type="ECO:0000256" key="3">
    <source>
        <dbReference type="ARBA" id="ARBA00022723"/>
    </source>
</evidence>
<dbReference type="AlphaFoldDB" id="A0A2S1Z5U8"/>
<evidence type="ECO:0000256" key="4">
    <source>
        <dbReference type="ARBA" id="ARBA00023002"/>
    </source>
</evidence>
<dbReference type="OrthoDB" id="5241086at2"/>
<dbReference type="GO" id="GO:0008395">
    <property type="term" value="F:steroid hydroxylase activity"/>
    <property type="evidence" value="ECO:0007669"/>
    <property type="project" value="TreeGrafter"/>
</dbReference>
<gene>
    <name evidence="8" type="ORF">DDQ41_25590</name>
    <name evidence="9" type="ORF">SSP531S_01440</name>
</gene>
<evidence type="ECO:0000313" key="8">
    <source>
        <dbReference type="EMBL" id="AWK11727.1"/>
    </source>
</evidence>
<proteinExistence type="inferred from homology"/>
<keyword evidence="3 7" id="KW-0479">Metal-binding</keyword>
<evidence type="ECO:0000313" key="9">
    <source>
        <dbReference type="EMBL" id="GBP98751.1"/>
    </source>
</evidence>
<name>A0A2S1Z5U8_9ACTN</name>
<evidence type="ECO:0000256" key="6">
    <source>
        <dbReference type="ARBA" id="ARBA00023033"/>
    </source>
</evidence>
<dbReference type="Proteomes" id="UP000245051">
    <property type="component" value="Chromosome"/>
</dbReference>
<dbReference type="SUPFAM" id="SSF48264">
    <property type="entry name" value="Cytochrome P450"/>
    <property type="match status" value="1"/>
</dbReference>
<keyword evidence="5 7" id="KW-0408">Iron</keyword>
<evidence type="ECO:0000256" key="1">
    <source>
        <dbReference type="ARBA" id="ARBA00010617"/>
    </source>
</evidence>
<protein>
    <submittedName>
        <fullName evidence="9">Cytochrome P450</fullName>
    </submittedName>
</protein>
<evidence type="ECO:0000256" key="5">
    <source>
        <dbReference type="ARBA" id="ARBA00023004"/>
    </source>
</evidence>
<dbReference type="GO" id="GO:0006707">
    <property type="term" value="P:cholesterol catabolic process"/>
    <property type="evidence" value="ECO:0007669"/>
    <property type="project" value="TreeGrafter"/>
</dbReference>
<dbReference type="PANTHER" id="PTHR46696">
    <property type="entry name" value="P450, PUTATIVE (EUROFUNG)-RELATED"/>
    <property type="match status" value="1"/>
</dbReference>
<dbReference type="PANTHER" id="PTHR46696:SF4">
    <property type="entry name" value="BIOTIN BIOSYNTHESIS CYTOCHROME P450"/>
    <property type="match status" value="1"/>
</dbReference>